<dbReference type="SUPFAM" id="SSF116734">
    <property type="entry name" value="DNA methylase specificity domain"/>
    <property type="match status" value="2"/>
</dbReference>
<keyword evidence="8" id="KW-1185">Reference proteome</keyword>
<dbReference type="EMBL" id="JBHRSK010000013">
    <property type="protein sequence ID" value="MFC2969492.1"/>
    <property type="molecule type" value="Genomic_DNA"/>
</dbReference>
<dbReference type="Gene3D" id="3.90.220.20">
    <property type="entry name" value="DNA methylase specificity domains"/>
    <property type="match status" value="2"/>
</dbReference>
<dbReference type="Proteomes" id="UP001595443">
    <property type="component" value="Unassembled WGS sequence"/>
</dbReference>
<keyword evidence="3" id="KW-0238">DNA-binding</keyword>
<dbReference type="RefSeq" id="WP_377834201.1">
    <property type="nucleotide sequence ID" value="NZ_JBHRSK010000013.1"/>
</dbReference>
<dbReference type="InterPro" id="IPR051212">
    <property type="entry name" value="Type-I_RE_S_subunit"/>
</dbReference>
<accession>A0ABV7AL70</accession>
<dbReference type="GO" id="GO:0016787">
    <property type="term" value="F:hydrolase activity"/>
    <property type="evidence" value="ECO:0007669"/>
    <property type="project" value="UniProtKB-KW"/>
</dbReference>
<name>A0ABV7AL70_9RHOB</name>
<keyword evidence="7" id="KW-0378">Hydrolase</keyword>
<sequence length="579" mass="64607">MNADRLLELYEQISDAPDAIARLRRFVLELAVRGKLVAQDPAEESASELLKRIGAEKVQLAKTGQITREKPLPPLSEADKAFELPDGWAWARLGSLSQFVTSGSRDWAKHYSNEGAIFVRMGNLSKDHYRLRLDKIQRVQPPADGEGTRTRLEAGDILISITGDVGMLGLIPDGFGEAYINQHTAMVRPMPEMRSRYLAELFRSPFAQDQFNAPQRGIKNSFRLTDVTQFVVPLPPLGEQRRIVAKVDELMALCDRLEEARKTREETRDRLTAASLARLTALETTNQDFPAHARFALDTLPALTTRPDQIKTLRQTILNLAVRGKLVEQDPEDEPASELLKRSEKLPPPPRYAKRSPELIPGDCGLSINKPDISVPSGWLWVPLVQVARLESGHTPSRNRADWWGGDIPWMGLVDARAHNNGRIHDTIQHTNEAGLANSAARLLPEGTVCFSRTASVGYVVIMGREMATSQDFVNWVPTEAIASEWLQLVMIAERPAISRFSKGAVHQTIYYPAWLAMHVVLPPLAEQHRIVAKVDALMALCDRLEVALAQADTTRTRLLEALLHEALEPDKKTMEAAE</sequence>
<keyword evidence="7" id="KW-0540">Nuclease</keyword>
<comment type="caution">
    <text evidence="7">The sequence shown here is derived from an EMBL/GenBank/DDBJ whole genome shotgun (WGS) entry which is preliminary data.</text>
</comment>
<dbReference type="InterPro" id="IPR000055">
    <property type="entry name" value="Restrct_endonuc_typeI_TRD"/>
</dbReference>
<evidence type="ECO:0000256" key="5">
    <source>
        <dbReference type="SAM" id="MobiDB-lite"/>
    </source>
</evidence>
<feature type="coiled-coil region" evidence="4">
    <location>
        <begin position="247"/>
        <end position="277"/>
    </location>
</feature>
<protein>
    <submittedName>
        <fullName evidence="7">Restriction endonuclease subunit S</fullName>
        <ecNumber evidence="7">3.1.21.-</ecNumber>
    </submittedName>
</protein>
<evidence type="ECO:0000259" key="6">
    <source>
        <dbReference type="Pfam" id="PF01420"/>
    </source>
</evidence>
<evidence type="ECO:0000256" key="2">
    <source>
        <dbReference type="ARBA" id="ARBA00022747"/>
    </source>
</evidence>
<comment type="similarity">
    <text evidence="1">Belongs to the type-I restriction system S methylase family.</text>
</comment>
<feature type="domain" description="Type I restriction modification DNA specificity" evidence="6">
    <location>
        <begin position="85"/>
        <end position="262"/>
    </location>
</feature>
<evidence type="ECO:0000313" key="7">
    <source>
        <dbReference type="EMBL" id="MFC2969492.1"/>
    </source>
</evidence>
<feature type="region of interest" description="Disordered" evidence="5">
    <location>
        <begin position="328"/>
        <end position="358"/>
    </location>
</feature>
<evidence type="ECO:0000256" key="3">
    <source>
        <dbReference type="ARBA" id="ARBA00023125"/>
    </source>
</evidence>
<evidence type="ECO:0000256" key="4">
    <source>
        <dbReference type="SAM" id="Coils"/>
    </source>
</evidence>
<keyword evidence="4" id="KW-0175">Coiled coil</keyword>
<dbReference type="PANTHER" id="PTHR43140">
    <property type="entry name" value="TYPE-1 RESTRICTION ENZYME ECOKI SPECIFICITY PROTEIN"/>
    <property type="match status" value="1"/>
</dbReference>
<dbReference type="EC" id="3.1.21.-" evidence="7"/>
<dbReference type="GO" id="GO:0004519">
    <property type="term" value="F:endonuclease activity"/>
    <property type="evidence" value="ECO:0007669"/>
    <property type="project" value="UniProtKB-KW"/>
</dbReference>
<reference evidence="8" key="1">
    <citation type="journal article" date="2019" name="Int. J. Syst. Evol. Microbiol.">
        <title>The Global Catalogue of Microorganisms (GCM) 10K type strain sequencing project: providing services to taxonomists for standard genome sequencing and annotation.</title>
        <authorList>
            <consortium name="The Broad Institute Genomics Platform"/>
            <consortium name="The Broad Institute Genome Sequencing Center for Infectious Disease"/>
            <person name="Wu L."/>
            <person name="Ma J."/>
        </authorList>
    </citation>
    <scope>NUCLEOTIDE SEQUENCE [LARGE SCALE GENOMIC DNA]</scope>
    <source>
        <strain evidence="8">KCTC 62192</strain>
    </source>
</reference>
<dbReference type="Pfam" id="PF01420">
    <property type="entry name" value="Methylase_S"/>
    <property type="match status" value="2"/>
</dbReference>
<gene>
    <name evidence="7" type="ORF">ACFOES_15430</name>
</gene>
<dbReference type="InterPro" id="IPR044946">
    <property type="entry name" value="Restrct_endonuc_typeI_TRD_sf"/>
</dbReference>
<organism evidence="7 8">
    <name type="scientific">Acidimangrovimonas pyrenivorans</name>
    <dbReference type="NCBI Taxonomy" id="2030798"/>
    <lineage>
        <taxon>Bacteria</taxon>
        <taxon>Pseudomonadati</taxon>
        <taxon>Pseudomonadota</taxon>
        <taxon>Alphaproteobacteria</taxon>
        <taxon>Rhodobacterales</taxon>
        <taxon>Paracoccaceae</taxon>
        <taxon>Acidimangrovimonas</taxon>
    </lineage>
</organism>
<keyword evidence="7" id="KW-0255">Endonuclease</keyword>
<evidence type="ECO:0000313" key="8">
    <source>
        <dbReference type="Proteomes" id="UP001595443"/>
    </source>
</evidence>
<dbReference type="PANTHER" id="PTHR43140:SF1">
    <property type="entry name" value="TYPE I RESTRICTION ENZYME ECOKI SPECIFICITY SUBUNIT"/>
    <property type="match status" value="1"/>
</dbReference>
<evidence type="ECO:0000256" key="1">
    <source>
        <dbReference type="ARBA" id="ARBA00010923"/>
    </source>
</evidence>
<proteinExistence type="inferred from homology"/>
<keyword evidence="2" id="KW-0680">Restriction system</keyword>
<feature type="domain" description="Type I restriction modification DNA specificity" evidence="6">
    <location>
        <begin position="376"/>
        <end position="546"/>
    </location>
</feature>